<feature type="region of interest" description="Disordered" evidence="1">
    <location>
        <begin position="34"/>
        <end position="65"/>
    </location>
</feature>
<sequence>MATKRKLVPAALHSELSEYASLLRALRTHNTLDLTGHLTQRRPSVSVDEPSSSEDDEERRPQNMSLEQLDFLCDALTGDRGTEQRSNEPEAGPSTSRSIGKAKAAATGTSTVPSSPSPAPGPKRRKRDTWTRWPLLAEDVPVPEWTLEDEVRSLAVNALQAQGTLAPPHLSDDGEEAGSFDDEETLLPAASVDALVFSTSDHLGRLLSSLAAHFPLAEKSMQNRVKPIGWNTVLEVAASSGLVSAECIESVRTRMEAIYPPSEPSESRILERMELASTRKGPFTESCAKHELSFLSFPDGGDGEDTQVKPGKKRKDLQAPLVDI</sequence>
<feature type="region of interest" description="Disordered" evidence="1">
    <location>
        <begin position="295"/>
        <end position="324"/>
    </location>
</feature>
<dbReference type="HOGENOM" id="CLU_074396_0_0_1"/>
<name>S7RH72_GLOTA</name>
<proteinExistence type="predicted"/>
<feature type="compositionally biased region" description="Low complexity" evidence="1">
    <location>
        <begin position="101"/>
        <end position="114"/>
    </location>
</feature>
<organism evidence="2 3">
    <name type="scientific">Gloeophyllum trabeum (strain ATCC 11539 / FP-39264 / Madison 617)</name>
    <name type="common">Brown rot fungus</name>
    <dbReference type="NCBI Taxonomy" id="670483"/>
    <lineage>
        <taxon>Eukaryota</taxon>
        <taxon>Fungi</taxon>
        <taxon>Dikarya</taxon>
        <taxon>Basidiomycota</taxon>
        <taxon>Agaricomycotina</taxon>
        <taxon>Agaricomycetes</taxon>
        <taxon>Gloeophyllales</taxon>
        <taxon>Gloeophyllaceae</taxon>
        <taxon>Gloeophyllum</taxon>
    </lineage>
</organism>
<keyword evidence="3" id="KW-1185">Reference proteome</keyword>
<dbReference type="Proteomes" id="UP000030669">
    <property type="component" value="Unassembled WGS sequence"/>
</dbReference>
<protein>
    <submittedName>
        <fullName evidence="2">Uncharacterized protein</fullName>
    </submittedName>
</protein>
<dbReference type="eggNOG" id="ENOG502SV97">
    <property type="taxonomic scope" value="Eukaryota"/>
</dbReference>
<dbReference type="AlphaFoldDB" id="S7RH72"/>
<evidence type="ECO:0000256" key="1">
    <source>
        <dbReference type="SAM" id="MobiDB-lite"/>
    </source>
</evidence>
<evidence type="ECO:0000313" key="3">
    <source>
        <dbReference type="Proteomes" id="UP000030669"/>
    </source>
</evidence>
<gene>
    <name evidence="2" type="ORF">GLOTRDRAFT_123042</name>
</gene>
<dbReference type="RefSeq" id="XP_007869797.1">
    <property type="nucleotide sequence ID" value="XM_007871606.1"/>
</dbReference>
<feature type="region of interest" description="Disordered" evidence="1">
    <location>
        <begin position="79"/>
        <end position="130"/>
    </location>
</feature>
<dbReference type="OrthoDB" id="3260379at2759"/>
<dbReference type="OMA" id="DVACTHG"/>
<evidence type="ECO:0000313" key="2">
    <source>
        <dbReference type="EMBL" id="EPQ51924.1"/>
    </source>
</evidence>
<dbReference type="KEGG" id="gtr:GLOTRDRAFT_123042"/>
<accession>S7RH72</accession>
<dbReference type="GeneID" id="19300911"/>
<reference evidence="2 3" key="1">
    <citation type="journal article" date="2012" name="Science">
        <title>The Paleozoic origin of enzymatic lignin decomposition reconstructed from 31 fungal genomes.</title>
        <authorList>
            <person name="Floudas D."/>
            <person name="Binder M."/>
            <person name="Riley R."/>
            <person name="Barry K."/>
            <person name="Blanchette R.A."/>
            <person name="Henrissat B."/>
            <person name="Martinez A.T."/>
            <person name="Otillar R."/>
            <person name="Spatafora J.W."/>
            <person name="Yadav J.S."/>
            <person name="Aerts A."/>
            <person name="Benoit I."/>
            <person name="Boyd A."/>
            <person name="Carlson A."/>
            <person name="Copeland A."/>
            <person name="Coutinho P.M."/>
            <person name="de Vries R.P."/>
            <person name="Ferreira P."/>
            <person name="Findley K."/>
            <person name="Foster B."/>
            <person name="Gaskell J."/>
            <person name="Glotzer D."/>
            <person name="Gorecki P."/>
            <person name="Heitman J."/>
            <person name="Hesse C."/>
            <person name="Hori C."/>
            <person name="Igarashi K."/>
            <person name="Jurgens J.A."/>
            <person name="Kallen N."/>
            <person name="Kersten P."/>
            <person name="Kohler A."/>
            <person name="Kuees U."/>
            <person name="Kumar T.K.A."/>
            <person name="Kuo A."/>
            <person name="LaButti K."/>
            <person name="Larrondo L.F."/>
            <person name="Lindquist E."/>
            <person name="Ling A."/>
            <person name="Lombard V."/>
            <person name="Lucas S."/>
            <person name="Lundell T."/>
            <person name="Martin R."/>
            <person name="McLaughlin D.J."/>
            <person name="Morgenstern I."/>
            <person name="Morin E."/>
            <person name="Murat C."/>
            <person name="Nagy L.G."/>
            <person name="Nolan M."/>
            <person name="Ohm R.A."/>
            <person name="Patyshakuliyeva A."/>
            <person name="Rokas A."/>
            <person name="Ruiz-Duenas F.J."/>
            <person name="Sabat G."/>
            <person name="Salamov A."/>
            <person name="Samejima M."/>
            <person name="Schmutz J."/>
            <person name="Slot J.C."/>
            <person name="St John F."/>
            <person name="Stenlid J."/>
            <person name="Sun H."/>
            <person name="Sun S."/>
            <person name="Syed K."/>
            <person name="Tsang A."/>
            <person name="Wiebenga A."/>
            <person name="Young D."/>
            <person name="Pisabarro A."/>
            <person name="Eastwood D.C."/>
            <person name="Martin F."/>
            <person name="Cullen D."/>
            <person name="Grigoriev I.V."/>
            <person name="Hibbett D.S."/>
        </authorList>
    </citation>
    <scope>NUCLEOTIDE SEQUENCE [LARGE SCALE GENOMIC DNA]</scope>
    <source>
        <strain evidence="2 3">ATCC 11539</strain>
    </source>
</reference>
<dbReference type="EMBL" id="KB469309">
    <property type="protein sequence ID" value="EPQ51924.1"/>
    <property type="molecule type" value="Genomic_DNA"/>
</dbReference>
<feature type="compositionally biased region" description="Low complexity" evidence="1">
    <location>
        <begin position="41"/>
        <end position="50"/>
    </location>
</feature>